<protein>
    <submittedName>
        <fullName evidence="1">Uncharacterized protein</fullName>
    </submittedName>
</protein>
<dbReference type="GO" id="GO:0008540">
    <property type="term" value="C:proteasome regulatory particle, base subcomplex"/>
    <property type="evidence" value="ECO:0007669"/>
    <property type="project" value="TreeGrafter"/>
</dbReference>
<dbReference type="GO" id="GO:0005829">
    <property type="term" value="C:cytosol"/>
    <property type="evidence" value="ECO:0007669"/>
    <property type="project" value="TreeGrafter"/>
</dbReference>
<dbReference type="InterPro" id="IPR003903">
    <property type="entry name" value="UIM_dom"/>
</dbReference>
<dbReference type="GO" id="GO:0043161">
    <property type="term" value="P:proteasome-mediated ubiquitin-dependent protein catabolic process"/>
    <property type="evidence" value="ECO:0007669"/>
    <property type="project" value="TreeGrafter"/>
</dbReference>
<organism evidence="1 2">
    <name type="scientific">Hanseniaspora valbyensis NRRL Y-1626</name>
    <dbReference type="NCBI Taxonomy" id="766949"/>
    <lineage>
        <taxon>Eukaryota</taxon>
        <taxon>Fungi</taxon>
        <taxon>Dikarya</taxon>
        <taxon>Ascomycota</taxon>
        <taxon>Saccharomycotina</taxon>
        <taxon>Saccharomycetes</taxon>
        <taxon>Saccharomycodales</taxon>
        <taxon>Saccharomycodaceae</taxon>
        <taxon>Hanseniaspora</taxon>
    </lineage>
</organism>
<dbReference type="InterPro" id="IPR036465">
    <property type="entry name" value="vWFA_dom_sf"/>
</dbReference>
<dbReference type="Gene3D" id="3.40.50.410">
    <property type="entry name" value="von Willebrand factor, type A domain"/>
    <property type="match status" value="1"/>
</dbReference>
<dbReference type="InterPro" id="IPR027040">
    <property type="entry name" value="PSMD4"/>
</dbReference>
<dbReference type="GO" id="GO:0005634">
    <property type="term" value="C:nucleus"/>
    <property type="evidence" value="ECO:0007669"/>
    <property type="project" value="TreeGrafter"/>
</dbReference>
<dbReference type="PROSITE" id="PS50330">
    <property type="entry name" value="UIM"/>
    <property type="match status" value="1"/>
</dbReference>
<keyword evidence="2" id="KW-1185">Reference proteome</keyword>
<comment type="caution">
    <text evidence="1">The sequence shown here is derived from an EMBL/GenBank/DDBJ whole genome shotgun (WGS) entry which is preliminary data.</text>
</comment>
<dbReference type="AlphaFoldDB" id="A0A1B7TJT3"/>
<name>A0A1B7TJT3_9ASCO</name>
<dbReference type="Gene3D" id="1.10.287.3990">
    <property type="match status" value="1"/>
</dbReference>
<dbReference type="SUPFAM" id="SSF53300">
    <property type="entry name" value="vWA-like"/>
    <property type="match status" value="1"/>
</dbReference>
<dbReference type="GO" id="GO:0031593">
    <property type="term" value="F:polyubiquitin modification-dependent protein binding"/>
    <property type="evidence" value="ECO:0007669"/>
    <property type="project" value="TreeGrafter"/>
</dbReference>
<reference evidence="2" key="1">
    <citation type="journal article" date="2016" name="Proc. Natl. Acad. Sci. U.S.A.">
        <title>Comparative genomics of biotechnologically important yeasts.</title>
        <authorList>
            <person name="Riley R."/>
            <person name="Haridas S."/>
            <person name="Wolfe K.H."/>
            <person name="Lopes M.R."/>
            <person name="Hittinger C.T."/>
            <person name="Goeker M."/>
            <person name="Salamov A.A."/>
            <person name="Wisecaver J.H."/>
            <person name="Long T.M."/>
            <person name="Calvey C.H."/>
            <person name="Aerts A.L."/>
            <person name="Barry K.W."/>
            <person name="Choi C."/>
            <person name="Clum A."/>
            <person name="Coughlan A.Y."/>
            <person name="Deshpande S."/>
            <person name="Douglass A.P."/>
            <person name="Hanson S.J."/>
            <person name="Klenk H.-P."/>
            <person name="LaButti K.M."/>
            <person name="Lapidus A."/>
            <person name="Lindquist E.A."/>
            <person name="Lipzen A.M."/>
            <person name="Meier-Kolthoff J.P."/>
            <person name="Ohm R.A."/>
            <person name="Otillar R.P."/>
            <person name="Pangilinan J.L."/>
            <person name="Peng Y."/>
            <person name="Rokas A."/>
            <person name="Rosa C.A."/>
            <person name="Scheuner C."/>
            <person name="Sibirny A.A."/>
            <person name="Slot J.C."/>
            <person name="Stielow J.B."/>
            <person name="Sun H."/>
            <person name="Kurtzman C.P."/>
            <person name="Blackwell M."/>
            <person name="Grigoriev I.V."/>
            <person name="Jeffries T.W."/>
        </authorList>
    </citation>
    <scope>NUCLEOTIDE SEQUENCE [LARGE SCALE GENOMIC DNA]</scope>
    <source>
        <strain evidence="2">NRRL Y-1626</strain>
    </source>
</reference>
<accession>A0A1B7TJT3</accession>
<sequence length="236" mass="26871">MARQTIIIDNSEYSRNGDFQPNRYQQEIDCSDYFVRNLKNNSGNAHTAIIAGASDTPYVVLADAETSAIYHKQLYIKGKLNILTSIEISLLTSPEEIILFHCSPITDTLKQDPEYKNKLIKLLKKLKKNNITLEVINFGEIDANTELWESIIQEIGDAGSDSIKLMNFMPEGGNLLWEQINDYKQRLIFNGEESGANEFMEFGGIDPSMDPELAMALRMSLEEEQQRQARLREDNN</sequence>
<proteinExistence type="predicted"/>
<dbReference type="EMBL" id="LXPE01000002">
    <property type="protein sequence ID" value="OBA28905.1"/>
    <property type="molecule type" value="Genomic_DNA"/>
</dbReference>
<gene>
    <name evidence="1" type="ORF">HANVADRAFT_51331</name>
</gene>
<dbReference type="OrthoDB" id="1731724at2759"/>
<evidence type="ECO:0000313" key="2">
    <source>
        <dbReference type="Proteomes" id="UP000092321"/>
    </source>
</evidence>
<evidence type="ECO:0000313" key="1">
    <source>
        <dbReference type="EMBL" id="OBA28905.1"/>
    </source>
</evidence>
<dbReference type="PANTHER" id="PTHR10223">
    <property type="entry name" value="26S PROTEASOME NON-ATPASE REGULATORY SUBUNIT 4"/>
    <property type="match status" value="1"/>
</dbReference>
<dbReference type="Proteomes" id="UP000092321">
    <property type="component" value="Unassembled WGS sequence"/>
</dbReference>
<dbReference type="PANTHER" id="PTHR10223:SF0">
    <property type="entry name" value="26S PROTEASOME NON-ATPASE REGULATORY SUBUNIT 4"/>
    <property type="match status" value="1"/>
</dbReference>